<dbReference type="AlphaFoldDB" id="A0AAJ0GR29"/>
<keyword evidence="3" id="KW-1185">Reference proteome</keyword>
<proteinExistence type="predicted"/>
<evidence type="ECO:0000313" key="3">
    <source>
        <dbReference type="Proteomes" id="UP001273166"/>
    </source>
</evidence>
<reference evidence="2" key="2">
    <citation type="submission" date="2023-06" db="EMBL/GenBank/DDBJ databases">
        <authorList>
            <consortium name="Lawrence Berkeley National Laboratory"/>
            <person name="Mondo S.J."/>
            <person name="Hensen N."/>
            <person name="Bonometti L."/>
            <person name="Westerberg I."/>
            <person name="Brannstrom I.O."/>
            <person name="Guillou S."/>
            <person name="Cros-Aarteil S."/>
            <person name="Calhoun S."/>
            <person name="Haridas S."/>
            <person name="Kuo A."/>
            <person name="Pangilinan J."/>
            <person name="Riley R."/>
            <person name="Labutti K."/>
            <person name="Andreopoulos B."/>
            <person name="Lipzen A."/>
            <person name="Chen C."/>
            <person name="Yanf M."/>
            <person name="Daum C."/>
            <person name="Ng V."/>
            <person name="Clum A."/>
            <person name="Steindorff A."/>
            <person name="Ohm R."/>
            <person name="Martin F."/>
            <person name="Silar P."/>
            <person name="Natvig D."/>
            <person name="Lalanne C."/>
            <person name="Gautier V."/>
            <person name="Ament-Velasquez S.L."/>
            <person name="Kruys A."/>
            <person name="Hutchinson M.I."/>
            <person name="Powell A.J."/>
            <person name="Barry K."/>
            <person name="Miller A.N."/>
            <person name="Grigoriev I.V."/>
            <person name="Debuchy R."/>
            <person name="Gladieux P."/>
            <person name="Thoren M.H."/>
            <person name="Johannesson H."/>
        </authorList>
    </citation>
    <scope>NUCLEOTIDE SEQUENCE</scope>
    <source>
        <strain evidence="2">CBS 333.67</strain>
    </source>
</reference>
<feature type="signal peptide" evidence="1">
    <location>
        <begin position="1"/>
        <end position="21"/>
    </location>
</feature>
<dbReference type="RefSeq" id="XP_062720369.1">
    <property type="nucleotide sequence ID" value="XM_062863133.1"/>
</dbReference>
<dbReference type="Proteomes" id="UP001273166">
    <property type="component" value="Unassembled WGS sequence"/>
</dbReference>
<accession>A0AAJ0GR29</accession>
<reference evidence="2" key="1">
    <citation type="journal article" date="2023" name="Mol. Phylogenet. Evol.">
        <title>Genome-scale phylogeny and comparative genomics of the fungal order Sordariales.</title>
        <authorList>
            <person name="Hensen N."/>
            <person name="Bonometti L."/>
            <person name="Westerberg I."/>
            <person name="Brannstrom I.O."/>
            <person name="Guillou S."/>
            <person name="Cros-Aarteil S."/>
            <person name="Calhoun S."/>
            <person name="Haridas S."/>
            <person name="Kuo A."/>
            <person name="Mondo S."/>
            <person name="Pangilinan J."/>
            <person name="Riley R."/>
            <person name="LaButti K."/>
            <person name="Andreopoulos B."/>
            <person name="Lipzen A."/>
            <person name="Chen C."/>
            <person name="Yan M."/>
            <person name="Daum C."/>
            <person name="Ng V."/>
            <person name="Clum A."/>
            <person name="Steindorff A."/>
            <person name="Ohm R.A."/>
            <person name="Martin F."/>
            <person name="Silar P."/>
            <person name="Natvig D.O."/>
            <person name="Lalanne C."/>
            <person name="Gautier V."/>
            <person name="Ament-Velasquez S.L."/>
            <person name="Kruys A."/>
            <person name="Hutchinson M.I."/>
            <person name="Powell A.J."/>
            <person name="Barry K."/>
            <person name="Miller A.N."/>
            <person name="Grigoriev I.V."/>
            <person name="Debuchy R."/>
            <person name="Gladieux P."/>
            <person name="Hiltunen Thoren M."/>
            <person name="Johannesson H."/>
        </authorList>
    </citation>
    <scope>NUCLEOTIDE SEQUENCE</scope>
    <source>
        <strain evidence="2">CBS 333.67</strain>
    </source>
</reference>
<feature type="chain" id="PRO_5042502978" description="Secreted protein" evidence="1">
    <location>
        <begin position="22"/>
        <end position="80"/>
    </location>
</feature>
<protein>
    <recommendedName>
        <fullName evidence="4">Secreted protein</fullName>
    </recommendedName>
</protein>
<evidence type="ECO:0000313" key="2">
    <source>
        <dbReference type="EMBL" id="KAK3304589.1"/>
    </source>
</evidence>
<comment type="caution">
    <text evidence="2">The sequence shown here is derived from an EMBL/GenBank/DDBJ whole genome shotgun (WGS) entry which is preliminary data.</text>
</comment>
<organism evidence="2 3">
    <name type="scientific">Chaetomium strumarium</name>
    <dbReference type="NCBI Taxonomy" id="1170767"/>
    <lineage>
        <taxon>Eukaryota</taxon>
        <taxon>Fungi</taxon>
        <taxon>Dikarya</taxon>
        <taxon>Ascomycota</taxon>
        <taxon>Pezizomycotina</taxon>
        <taxon>Sordariomycetes</taxon>
        <taxon>Sordariomycetidae</taxon>
        <taxon>Sordariales</taxon>
        <taxon>Chaetomiaceae</taxon>
        <taxon>Chaetomium</taxon>
    </lineage>
</organism>
<sequence length="80" mass="9369">MTPRFCCSPVLLLLLFRLRMARMGKKKEGESSVEVVSRIPSSQIRKETASILYRRWQSLIIFLEGLLIKIFPPEKRCEDE</sequence>
<name>A0AAJ0GR29_9PEZI</name>
<dbReference type="EMBL" id="JAUDZG010000005">
    <property type="protein sequence ID" value="KAK3304589.1"/>
    <property type="molecule type" value="Genomic_DNA"/>
</dbReference>
<gene>
    <name evidence="2" type="ORF">B0T15DRAFT_247808</name>
</gene>
<keyword evidence="1" id="KW-0732">Signal</keyword>
<evidence type="ECO:0000256" key="1">
    <source>
        <dbReference type="SAM" id="SignalP"/>
    </source>
</evidence>
<evidence type="ECO:0008006" key="4">
    <source>
        <dbReference type="Google" id="ProtNLM"/>
    </source>
</evidence>
<dbReference type="GeneID" id="87881962"/>